<evidence type="ECO:0000256" key="7">
    <source>
        <dbReference type="ARBA" id="ARBA00022985"/>
    </source>
</evidence>
<keyword evidence="8 11" id="KW-1133">Transmembrane helix</keyword>
<evidence type="ECO:0000259" key="12">
    <source>
        <dbReference type="Pfam" id="PF00892"/>
    </source>
</evidence>
<dbReference type="InterPro" id="IPR000620">
    <property type="entry name" value="EamA_dom"/>
</dbReference>
<feature type="transmembrane region" description="Helical" evidence="11">
    <location>
        <begin position="178"/>
        <end position="197"/>
    </location>
</feature>
<feature type="transmembrane region" description="Helical" evidence="11">
    <location>
        <begin position="118"/>
        <end position="135"/>
    </location>
</feature>
<evidence type="ECO:0000256" key="9">
    <source>
        <dbReference type="ARBA" id="ARBA00023098"/>
    </source>
</evidence>
<keyword evidence="9" id="KW-0443">Lipid metabolism</keyword>
<feature type="transmembrane region" description="Helical" evidence="11">
    <location>
        <begin position="33"/>
        <end position="54"/>
    </location>
</feature>
<evidence type="ECO:0000313" key="13">
    <source>
        <dbReference type="EMBL" id="SVB62315.1"/>
    </source>
</evidence>
<keyword evidence="10 11" id="KW-0472">Membrane</keyword>
<keyword evidence="4" id="KW-0997">Cell inner membrane</keyword>
<evidence type="ECO:0000256" key="3">
    <source>
        <dbReference type="ARBA" id="ARBA00022516"/>
    </source>
</evidence>
<dbReference type="InterPro" id="IPR000390">
    <property type="entry name" value="Small_drug/metabolite_transptr"/>
</dbReference>
<keyword evidence="6 11" id="KW-0812">Transmembrane</keyword>
<gene>
    <name evidence="13" type="ORF">METZ01_LOCUS215169</name>
</gene>
<organism evidence="13">
    <name type="scientific">marine metagenome</name>
    <dbReference type="NCBI Taxonomy" id="408172"/>
    <lineage>
        <taxon>unclassified sequences</taxon>
        <taxon>metagenomes</taxon>
        <taxon>ecological metagenomes</taxon>
    </lineage>
</organism>
<dbReference type="EMBL" id="UINC01049945">
    <property type="protein sequence ID" value="SVB62315.1"/>
    <property type="molecule type" value="Genomic_DNA"/>
</dbReference>
<dbReference type="AlphaFoldDB" id="A0A382FI34"/>
<dbReference type="GO" id="GO:0022857">
    <property type="term" value="F:transmembrane transporter activity"/>
    <property type="evidence" value="ECO:0007669"/>
    <property type="project" value="InterPro"/>
</dbReference>
<evidence type="ECO:0000256" key="11">
    <source>
        <dbReference type="SAM" id="Phobius"/>
    </source>
</evidence>
<keyword evidence="2" id="KW-1003">Cell membrane</keyword>
<dbReference type="GO" id="GO:0005886">
    <property type="term" value="C:plasma membrane"/>
    <property type="evidence" value="ECO:0007669"/>
    <property type="project" value="UniProtKB-SubCell"/>
</dbReference>
<dbReference type="Gene3D" id="1.10.3730.20">
    <property type="match status" value="1"/>
</dbReference>
<dbReference type="SUPFAM" id="SSF103481">
    <property type="entry name" value="Multidrug resistance efflux transporter EmrE"/>
    <property type="match status" value="1"/>
</dbReference>
<keyword evidence="3" id="KW-0444">Lipid biosynthesis</keyword>
<dbReference type="InterPro" id="IPR037185">
    <property type="entry name" value="EmrE-like"/>
</dbReference>
<feature type="transmembrane region" description="Helical" evidence="11">
    <location>
        <begin position="61"/>
        <end position="78"/>
    </location>
</feature>
<evidence type="ECO:0000256" key="8">
    <source>
        <dbReference type="ARBA" id="ARBA00022989"/>
    </source>
</evidence>
<evidence type="ECO:0000256" key="4">
    <source>
        <dbReference type="ARBA" id="ARBA00022519"/>
    </source>
</evidence>
<feature type="transmembrane region" description="Helical" evidence="11">
    <location>
        <begin position="90"/>
        <end position="111"/>
    </location>
</feature>
<sequence length="198" mass="21859">MTWLPFLLVLLSGLAHASWNILLKRSSNQEIFVWLLQVSITILAAPLGIILIVAQGIEYPGWWFVLGTSIIHVLYFLFLSRSYMHADLSLVYPLARGIGPILVPILGVTLLGEEVTTVTVLGIMTIVAGIFIVYWLGRVSYIASDPVAFFKNRGIHYAMLTGCAIAGYSVWDKLGVQYVNPLLYMYLLALGTAIGLMP</sequence>
<name>A0A382FI34_9ZZZZ</name>
<evidence type="ECO:0000256" key="10">
    <source>
        <dbReference type="ARBA" id="ARBA00023136"/>
    </source>
</evidence>
<proteinExistence type="predicted"/>
<keyword evidence="7" id="KW-0448">Lipopolysaccharide biosynthesis</keyword>
<dbReference type="PANTHER" id="PTHR30561:SF9">
    <property type="entry name" value="4-AMINO-4-DEOXY-L-ARABINOSE-PHOSPHOUNDECAPRENOL FLIPPASE SUBUNIT ARNF-RELATED"/>
    <property type="match status" value="1"/>
</dbReference>
<evidence type="ECO:0000256" key="6">
    <source>
        <dbReference type="ARBA" id="ARBA00022692"/>
    </source>
</evidence>
<dbReference type="PANTHER" id="PTHR30561">
    <property type="entry name" value="SMR FAMILY PROTON-DEPENDENT DRUG EFFLUX TRANSPORTER SUGE"/>
    <property type="match status" value="1"/>
</dbReference>
<dbReference type="Pfam" id="PF00892">
    <property type="entry name" value="EamA"/>
    <property type="match status" value="1"/>
</dbReference>
<feature type="domain" description="EamA" evidence="12">
    <location>
        <begin position="6"/>
        <end position="134"/>
    </location>
</feature>
<evidence type="ECO:0000256" key="2">
    <source>
        <dbReference type="ARBA" id="ARBA00022475"/>
    </source>
</evidence>
<comment type="subcellular location">
    <subcellularLocation>
        <location evidence="1">Cell membrane</location>
        <topology evidence="1">Multi-pass membrane protein</topology>
    </subcellularLocation>
</comment>
<dbReference type="GO" id="GO:0009103">
    <property type="term" value="P:lipopolysaccharide biosynthetic process"/>
    <property type="evidence" value="ECO:0007669"/>
    <property type="project" value="UniProtKB-KW"/>
</dbReference>
<evidence type="ECO:0000256" key="5">
    <source>
        <dbReference type="ARBA" id="ARBA00022556"/>
    </source>
</evidence>
<protein>
    <recommendedName>
        <fullName evidence="12">EamA domain-containing protein</fullName>
    </recommendedName>
</protein>
<evidence type="ECO:0000256" key="1">
    <source>
        <dbReference type="ARBA" id="ARBA00004651"/>
    </source>
</evidence>
<keyword evidence="5" id="KW-0441">Lipid A biosynthesis</keyword>
<accession>A0A382FI34</accession>
<feature type="transmembrane region" description="Helical" evidence="11">
    <location>
        <begin position="155"/>
        <end position="171"/>
    </location>
</feature>
<reference evidence="13" key="1">
    <citation type="submission" date="2018-05" db="EMBL/GenBank/DDBJ databases">
        <authorList>
            <person name="Lanie J.A."/>
            <person name="Ng W.-L."/>
            <person name="Kazmierczak K.M."/>
            <person name="Andrzejewski T.M."/>
            <person name="Davidsen T.M."/>
            <person name="Wayne K.J."/>
            <person name="Tettelin H."/>
            <person name="Glass J.I."/>
            <person name="Rusch D."/>
            <person name="Podicherti R."/>
            <person name="Tsui H.-C.T."/>
            <person name="Winkler M.E."/>
        </authorList>
    </citation>
    <scope>NUCLEOTIDE SEQUENCE</scope>
</reference>